<reference evidence="7" key="1">
    <citation type="journal article" date="2023" name="Mol. Phylogenet. Evol.">
        <title>Genome-scale phylogeny and comparative genomics of the fungal order Sordariales.</title>
        <authorList>
            <person name="Hensen N."/>
            <person name="Bonometti L."/>
            <person name="Westerberg I."/>
            <person name="Brannstrom I.O."/>
            <person name="Guillou S."/>
            <person name="Cros-Aarteil S."/>
            <person name="Calhoun S."/>
            <person name="Haridas S."/>
            <person name="Kuo A."/>
            <person name="Mondo S."/>
            <person name="Pangilinan J."/>
            <person name="Riley R."/>
            <person name="LaButti K."/>
            <person name="Andreopoulos B."/>
            <person name="Lipzen A."/>
            <person name="Chen C."/>
            <person name="Yan M."/>
            <person name="Daum C."/>
            <person name="Ng V."/>
            <person name="Clum A."/>
            <person name="Steindorff A."/>
            <person name="Ohm R.A."/>
            <person name="Martin F."/>
            <person name="Silar P."/>
            <person name="Natvig D.O."/>
            <person name="Lalanne C."/>
            <person name="Gautier V."/>
            <person name="Ament-Velasquez S.L."/>
            <person name="Kruys A."/>
            <person name="Hutchinson M.I."/>
            <person name="Powell A.J."/>
            <person name="Barry K."/>
            <person name="Miller A.N."/>
            <person name="Grigoriev I.V."/>
            <person name="Debuchy R."/>
            <person name="Gladieux P."/>
            <person name="Hiltunen Thoren M."/>
            <person name="Johannesson H."/>
        </authorList>
    </citation>
    <scope>NUCLEOTIDE SEQUENCE</scope>
    <source>
        <strain evidence="7">CBS 141.50</strain>
    </source>
</reference>
<dbReference type="PANTHER" id="PTHR13789:SF314">
    <property type="entry name" value="FAD-BINDING DOMAIN-CONTAINING PROTEIN"/>
    <property type="match status" value="1"/>
</dbReference>
<organism evidence="7 8">
    <name type="scientific">Dichotomopilus funicola</name>
    <dbReference type="NCBI Taxonomy" id="1934379"/>
    <lineage>
        <taxon>Eukaryota</taxon>
        <taxon>Fungi</taxon>
        <taxon>Dikarya</taxon>
        <taxon>Ascomycota</taxon>
        <taxon>Pezizomycotina</taxon>
        <taxon>Sordariomycetes</taxon>
        <taxon>Sordariomycetidae</taxon>
        <taxon>Sordariales</taxon>
        <taxon>Chaetomiaceae</taxon>
        <taxon>Dichotomopilus</taxon>
    </lineage>
</organism>
<keyword evidence="8" id="KW-1185">Reference proteome</keyword>
<sequence>MPLKIIVVGAGIGGLCTAIALRQAGHSVQLLEKSTFTTPTTGAALLLTPNGEHVLSALGFDFQRARADEMTCWEVLDGATLAPLARTDLSDARRRFGAGLHTVHRADLHGELMRLLLDDDVGEAGAKVGVGKGVETETVTLRTGARVAGADAARGAVELEDGEVLAGADLIVGADGLHSVLRGVVLGDEAEAARVTPSGLSAFRFLIPTAMLEGNPHFGELRKVKGNGSTVFADPDTAHESERHLVWYDCQGGQVQNFVGIHSAQQECAPEDLKELMLNEFGHFHPSLREIIKVAPSVTDWPLPIHDPLPTWHRQKIVLIGDAAHPMLPFGGQGANQVIEDAGALGALLTGVESAAALSERLVLFEEVRRLRASRVQTLSKTRLGKEKAVEEELRQFADPLNPTVPTSFPERYQHDFGFDVFDAFAQLYIKTLNNDLGNIDAYMHAYMYMYEFGKRA</sequence>
<evidence type="ECO:0000313" key="7">
    <source>
        <dbReference type="EMBL" id="KAK4140136.1"/>
    </source>
</evidence>
<dbReference type="InterPro" id="IPR036188">
    <property type="entry name" value="FAD/NAD-bd_sf"/>
</dbReference>
<dbReference type="InterPro" id="IPR002938">
    <property type="entry name" value="FAD-bd"/>
</dbReference>
<evidence type="ECO:0000256" key="2">
    <source>
        <dbReference type="ARBA" id="ARBA00022630"/>
    </source>
</evidence>
<keyword evidence="2" id="KW-0285">Flavoprotein</keyword>
<accession>A0AAN6ZJY2</accession>
<evidence type="ECO:0000256" key="4">
    <source>
        <dbReference type="ARBA" id="ARBA00023002"/>
    </source>
</evidence>
<dbReference type="AlphaFoldDB" id="A0AAN6ZJY2"/>
<name>A0AAN6ZJY2_9PEZI</name>
<dbReference type="RefSeq" id="XP_062633507.1">
    <property type="nucleotide sequence ID" value="XM_062782067.1"/>
</dbReference>
<dbReference type="Pfam" id="PF01494">
    <property type="entry name" value="FAD_binding_3"/>
    <property type="match status" value="1"/>
</dbReference>
<evidence type="ECO:0000256" key="5">
    <source>
        <dbReference type="ARBA" id="ARBA00023033"/>
    </source>
</evidence>
<evidence type="ECO:0000313" key="8">
    <source>
        <dbReference type="Proteomes" id="UP001302676"/>
    </source>
</evidence>
<dbReference type="InterPro" id="IPR050493">
    <property type="entry name" value="FAD-dep_Monooxygenase_BioMet"/>
</dbReference>
<protein>
    <recommendedName>
        <fullName evidence="6">FAD-binding domain-containing protein</fullName>
    </recommendedName>
</protein>
<dbReference type="PANTHER" id="PTHR13789">
    <property type="entry name" value="MONOOXYGENASE"/>
    <property type="match status" value="1"/>
</dbReference>
<comment type="similarity">
    <text evidence="1">Belongs to the paxM FAD-dependent monooxygenase family.</text>
</comment>
<dbReference type="GO" id="GO:0004497">
    <property type="term" value="F:monooxygenase activity"/>
    <property type="evidence" value="ECO:0007669"/>
    <property type="project" value="UniProtKB-KW"/>
</dbReference>
<proteinExistence type="inferred from homology"/>
<dbReference type="Proteomes" id="UP001302676">
    <property type="component" value="Unassembled WGS sequence"/>
</dbReference>
<dbReference type="PRINTS" id="PR00420">
    <property type="entry name" value="RNGMNOXGNASE"/>
</dbReference>
<dbReference type="SUPFAM" id="SSF51905">
    <property type="entry name" value="FAD/NAD(P)-binding domain"/>
    <property type="match status" value="1"/>
</dbReference>
<keyword evidence="3" id="KW-0274">FAD</keyword>
<keyword evidence="4" id="KW-0560">Oxidoreductase</keyword>
<dbReference type="EMBL" id="MU853639">
    <property type="protein sequence ID" value="KAK4140136.1"/>
    <property type="molecule type" value="Genomic_DNA"/>
</dbReference>
<keyword evidence="5" id="KW-0503">Monooxygenase</keyword>
<comment type="caution">
    <text evidence="7">The sequence shown here is derived from an EMBL/GenBank/DDBJ whole genome shotgun (WGS) entry which is preliminary data.</text>
</comment>
<evidence type="ECO:0000256" key="3">
    <source>
        <dbReference type="ARBA" id="ARBA00022827"/>
    </source>
</evidence>
<feature type="domain" description="FAD-binding" evidence="6">
    <location>
        <begin position="4"/>
        <end position="377"/>
    </location>
</feature>
<evidence type="ECO:0000256" key="1">
    <source>
        <dbReference type="ARBA" id="ARBA00007992"/>
    </source>
</evidence>
<dbReference type="GeneID" id="87818680"/>
<reference evidence="7" key="2">
    <citation type="submission" date="2023-05" db="EMBL/GenBank/DDBJ databases">
        <authorList>
            <consortium name="Lawrence Berkeley National Laboratory"/>
            <person name="Steindorff A."/>
            <person name="Hensen N."/>
            <person name="Bonometti L."/>
            <person name="Westerberg I."/>
            <person name="Brannstrom I.O."/>
            <person name="Guillou S."/>
            <person name="Cros-Aarteil S."/>
            <person name="Calhoun S."/>
            <person name="Haridas S."/>
            <person name="Kuo A."/>
            <person name="Mondo S."/>
            <person name="Pangilinan J."/>
            <person name="Riley R."/>
            <person name="Labutti K."/>
            <person name="Andreopoulos B."/>
            <person name="Lipzen A."/>
            <person name="Chen C."/>
            <person name="Yanf M."/>
            <person name="Daum C."/>
            <person name="Ng V."/>
            <person name="Clum A."/>
            <person name="Ohm R."/>
            <person name="Martin F."/>
            <person name="Silar P."/>
            <person name="Natvig D."/>
            <person name="Lalanne C."/>
            <person name="Gautier V."/>
            <person name="Ament-Velasquez S.L."/>
            <person name="Kruys A."/>
            <person name="Hutchinson M.I."/>
            <person name="Powell A.J."/>
            <person name="Barry K."/>
            <person name="Miller A.N."/>
            <person name="Grigoriev I.V."/>
            <person name="Debuchy R."/>
            <person name="Gladieux P."/>
            <person name="Thoren M.H."/>
            <person name="Johannesson H."/>
        </authorList>
    </citation>
    <scope>NUCLEOTIDE SEQUENCE</scope>
    <source>
        <strain evidence="7">CBS 141.50</strain>
    </source>
</reference>
<dbReference type="GO" id="GO:0071949">
    <property type="term" value="F:FAD binding"/>
    <property type="evidence" value="ECO:0007669"/>
    <property type="project" value="InterPro"/>
</dbReference>
<dbReference type="Gene3D" id="3.50.50.60">
    <property type="entry name" value="FAD/NAD(P)-binding domain"/>
    <property type="match status" value="1"/>
</dbReference>
<gene>
    <name evidence="7" type="ORF">C8A04DRAFT_32344</name>
</gene>
<dbReference type="SUPFAM" id="SSF54373">
    <property type="entry name" value="FAD-linked reductases, C-terminal domain"/>
    <property type="match status" value="1"/>
</dbReference>
<evidence type="ECO:0000259" key="6">
    <source>
        <dbReference type="Pfam" id="PF01494"/>
    </source>
</evidence>